<dbReference type="InterPro" id="IPR018895">
    <property type="entry name" value="DUF2474"/>
</dbReference>
<name>A0A7G9SE73_9SPHN</name>
<keyword evidence="3" id="KW-1185">Reference proteome</keyword>
<evidence type="ECO:0000313" key="3">
    <source>
        <dbReference type="Proteomes" id="UP000515955"/>
    </source>
</evidence>
<dbReference type="Proteomes" id="UP000515955">
    <property type="component" value="Chromosome"/>
</dbReference>
<evidence type="ECO:0000313" key="2">
    <source>
        <dbReference type="EMBL" id="QNN66148.1"/>
    </source>
</evidence>
<dbReference type="AlphaFoldDB" id="A0A7G9SE73"/>
<proteinExistence type="predicted"/>
<dbReference type="KEGG" id="srhi:H9L12_02840"/>
<dbReference type="Pfam" id="PF10617">
    <property type="entry name" value="DUF2474"/>
    <property type="match status" value="1"/>
</dbReference>
<organism evidence="2 3">
    <name type="scientific">Sphingomonas rhizophila</name>
    <dbReference type="NCBI Taxonomy" id="2071607"/>
    <lineage>
        <taxon>Bacteria</taxon>
        <taxon>Pseudomonadati</taxon>
        <taxon>Pseudomonadota</taxon>
        <taxon>Alphaproteobacteria</taxon>
        <taxon>Sphingomonadales</taxon>
        <taxon>Sphingomonadaceae</taxon>
        <taxon>Sphingomonas</taxon>
    </lineage>
</organism>
<evidence type="ECO:0000256" key="1">
    <source>
        <dbReference type="SAM" id="Phobius"/>
    </source>
</evidence>
<keyword evidence="1" id="KW-1133">Transmembrane helix</keyword>
<accession>A0A7G9SE73</accession>
<dbReference type="EMBL" id="CP060717">
    <property type="protein sequence ID" value="QNN66148.1"/>
    <property type="molecule type" value="Genomic_DNA"/>
</dbReference>
<protein>
    <submittedName>
        <fullName evidence="2">DUF2474 family protein</fullName>
    </submittedName>
</protein>
<sequence length="40" mass="4597">MREPSGHVPLRSRLGWLLLIWGLSIAALGAVAMLLRWWLR</sequence>
<reference evidence="2 3" key="1">
    <citation type="submission" date="2020-08" db="EMBL/GenBank/DDBJ databases">
        <title>Genome sequence of Sphingomonas rhizophila KACC 19189T.</title>
        <authorList>
            <person name="Hyun D.-W."/>
            <person name="Bae J.-W."/>
        </authorList>
    </citation>
    <scope>NUCLEOTIDE SEQUENCE [LARGE SCALE GENOMIC DNA]</scope>
    <source>
        <strain evidence="2 3">KACC 19189</strain>
    </source>
</reference>
<gene>
    <name evidence="2" type="ORF">H9L12_02840</name>
</gene>
<keyword evidence="1" id="KW-0472">Membrane</keyword>
<keyword evidence="1" id="KW-0812">Transmembrane</keyword>
<feature type="transmembrane region" description="Helical" evidence="1">
    <location>
        <begin position="14"/>
        <end position="39"/>
    </location>
</feature>